<dbReference type="OrthoDB" id="9784707at2"/>
<dbReference type="STRING" id="872965.SE16_06455"/>
<reference evidence="2 4" key="1">
    <citation type="journal article" date="2015" name="Genome Announc.">
        <title>Draft Genome Sequence of a Heterotrophic Facultative Anaerobic Thermophilic Bacterium, Ardenticatena maritima Strain 110ST.</title>
        <authorList>
            <person name="Kawaichi S."/>
            <person name="Yoshida T."/>
            <person name="Sako Y."/>
            <person name="Nakamura R."/>
        </authorList>
    </citation>
    <scope>NUCLEOTIDE SEQUENCE [LARGE SCALE GENOMIC DNA]</scope>
    <source>
        <strain evidence="2 4">110S</strain>
    </source>
</reference>
<reference evidence="3 5" key="2">
    <citation type="submission" date="2015-07" db="EMBL/GenBank/DDBJ databases">
        <title>Whole genome sequence of Ardenticatena maritima DSM 23922.</title>
        <authorList>
            <person name="Hemp J."/>
            <person name="Ward L.M."/>
            <person name="Pace L.A."/>
            <person name="Fischer W.W."/>
        </authorList>
    </citation>
    <scope>NUCLEOTIDE SEQUENCE [LARGE SCALE GENOMIC DNA]</scope>
    <source>
        <strain evidence="3 5">110S</strain>
    </source>
</reference>
<dbReference type="SUPFAM" id="SSF55729">
    <property type="entry name" value="Acyl-CoA N-acyltransferases (Nat)"/>
    <property type="match status" value="1"/>
</dbReference>
<evidence type="ECO:0000313" key="2">
    <source>
        <dbReference type="EMBL" id="GAP63414.1"/>
    </source>
</evidence>
<protein>
    <submittedName>
        <fullName evidence="2">Ribosomal-protein-serine acetyltransferase</fullName>
    </submittedName>
</protein>
<dbReference type="InterPro" id="IPR000182">
    <property type="entry name" value="GNAT_dom"/>
</dbReference>
<sequence>MATFDLGDGIQVRLALLHHAEAVYRTVEPNREHLGRWLPWAWDCKGPEDIRAFIRQCLLWMAEGKMYLFYLWDGDEVIGSIDVHAVNLDHSTGGVGYWLSQAYTGRGIMTRAAQAIVDFAFGELGLNRVYLRCATGNHASCAIAERLGFQLEGILREEMRNRDRFDDMKLYAMLAREWRERGPLFKNSMERR</sequence>
<proteinExistence type="predicted"/>
<dbReference type="Proteomes" id="UP000037784">
    <property type="component" value="Unassembled WGS sequence"/>
</dbReference>
<dbReference type="GO" id="GO:0005737">
    <property type="term" value="C:cytoplasm"/>
    <property type="evidence" value="ECO:0007669"/>
    <property type="project" value="TreeGrafter"/>
</dbReference>
<dbReference type="InParanoid" id="A0A0M9UCX0"/>
<dbReference type="InterPro" id="IPR051908">
    <property type="entry name" value="Ribosomal_N-acetyltransferase"/>
</dbReference>
<dbReference type="GO" id="GO:0008999">
    <property type="term" value="F:protein-N-terminal-alanine acetyltransferase activity"/>
    <property type="evidence" value="ECO:0007669"/>
    <property type="project" value="TreeGrafter"/>
</dbReference>
<comment type="caution">
    <text evidence="2">The sequence shown here is derived from an EMBL/GenBank/DDBJ whole genome shotgun (WGS) entry which is preliminary data.</text>
</comment>
<keyword evidence="2" id="KW-0808">Transferase</keyword>
<feature type="domain" description="N-acetyltransferase" evidence="1">
    <location>
        <begin position="22"/>
        <end position="173"/>
    </location>
</feature>
<dbReference type="InterPro" id="IPR016181">
    <property type="entry name" value="Acyl_CoA_acyltransferase"/>
</dbReference>
<evidence type="ECO:0000313" key="4">
    <source>
        <dbReference type="Proteomes" id="UP000037784"/>
    </source>
</evidence>
<dbReference type="FunCoup" id="A0A0M9UCX0">
    <property type="interactions" value="2"/>
</dbReference>
<dbReference type="PANTHER" id="PTHR43441:SF11">
    <property type="entry name" value="RIBOSOMAL-PROTEIN-SERINE ACETYLTRANSFERASE"/>
    <property type="match status" value="1"/>
</dbReference>
<evidence type="ECO:0000259" key="1">
    <source>
        <dbReference type="PROSITE" id="PS51186"/>
    </source>
</evidence>
<evidence type="ECO:0000313" key="3">
    <source>
        <dbReference type="EMBL" id="KPL88437.1"/>
    </source>
</evidence>
<organism evidence="2 4">
    <name type="scientific">Ardenticatena maritima</name>
    <dbReference type="NCBI Taxonomy" id="872965"/>
    <lineage>
        <taxon>Bacteria</taxon>
        <taxon>Bacillati</taxon>
        <taxon>Chloroflexota</taxon>
        <taxon>Ardenticatenia</taxon>
        <taxon>Ardenticatenales</taxon>
        <taxon>Ardenticatenaceae</taxon>
        <taxon>Ardenticatena</taxon>
    </lineage>
</organism>
<dbReference type="AlphaFoldDB" id="A0A0M9UCX0"/>
<reference evidence="4" key="3">
    <citation type="submission" date="2015-08" db="EMBL/GenBank/DDBJ databases">
        <title>Draft Genome Sequence of a Heterotrophic Facultative Anaerobic Bacterium Ardenticatena maritima Strain 110S.</title>
        <authorList>
            <person name="Kawaichi S."/>
            <person name="Yoshida T."/>
            <person name="Sako Y."/>
            <person name="Nakamura R."/>
        </authorList>
    </citation>
    <scope>NUCLEOTIDE SEQUENCE [LARGE SCALE GENOMIC DNA]</scope>
    <source>
        <strain evidence="4">110S</strain>
    </source>
</reference>
<dbReference type="EMBL" id="BBZA01000143">
    <property type="protein sequence ID" value="GAP63414.1"/>
    <property type="molecule type" value="Genomic_DNA"/>
</dbReference>
<accession>A0A0M9UCX0</accession>
<dbReference type="PANTHER" id="PTHR43441">
    <property type="entry name" value="RIBOSOMAL-PROTEIN-SERINE ACETYLTRANSFERASE"/>
    <property type="match status" value="1"/>
</dbReference>
<gene>
    <name evidence="2" type="primary">rimL protein</name>
    <name evidence="2" type="ORF">ARMA_1837</name>
    <name evidence="3" type="ORF">SE16_06455</name>
</gene>
<dbReference type="PROSITE" id="PS51186">
    <property type="entry name" value="GNAT"/>
    <property type="match status" value="1"/>
</dbReference>
<dbReference type="GO" id="GO:1990189">
    <property type="term" value="F:protein N-terminal-serine acetyltransferase activity"/>
    <property type="evidence" value="ECO:0007669"/>
    <property type="project" value="TreeGrafter"/>
</dbReference>
<name>A0A0M9UCX0_9CHLR</name>
<dbReference type="RefSeq" id="WP_054493250.1">
    <property type="nucleotide sequence ID" value="NZ_BBZA01000143.1"/>
</dbReference>
<keyword evidence="4" id="KW-1185">Reference proteome</keyword>
<evidence type="ECO:0000313" key="5">
    <source>
        <dbReference type="Proteomes" id="UP000050502"/>
    </source>
</evidence>
<dbReference type="Proteomes" id="UP000050502">
    <property type="component" value="Unassembled WGS sequence"/>
</dbReference>
<dbReference type="EMBL" id="LGKN01000004">
    <property type="protein sequence ID" value="KPL88437.1"/>
    <property type="molecule type" value="Genomic_DNA"/>
</dbReference>
<dbReference type="Gene3D" id="3.40.630.30">
    <property type="match status" value="1"/>
</dbReference>
<dbReference type="Pfam" id="PF13302">
    <property type="entry name" value="Acetyltransf_3"/>
    <property type="match status" value="1"/>
</dbReference>